<keyword evidence="1" id="KW-0812">Transmembrane</keyword>
<evidence type="ECO:0000259" key="2">
    <source>
        <dbReference type="Pfam" id="PF11977"/>
    </source>
</evidence>
<dbReference type="Pfam" id="PF11977">
    <property type="entry name" value="RNase_Zc3h12a"/>
    <property type="match status" value="1"/>
</dbReference>
<keyword evidence="1" id="KW-0472">Membrane</keyword>
<dbReference type="RefSeq" id="WP_284484417.1">
    <property type="nucleotide sequence ID" value="NZ_JASNJE010000004.1"/>
</dbReference>
<keyword evidence="4" id="KW-1185">Reference proteome</keyword>
<gene>
    <name evidence="3" type="ORF">QO034_05065</name>
</gene>
<sequence>MIFAILLFLISLLGLVAALANPAWGDLILLAGPCAAAGLVLLIRAGVRRRGQRPRSEPGQWIVLDGSNVMYWKDGTPRIETVREVLLALSGPDLEVGVMFDANAGYLLFDRYTHDRAFATLLGLPEDNVMVVPKGTPADPYILAAARKLGARIVTNDRFRDWAGDHPEIRRPGHLIRGGYRSGRLWLDRGGERAVETGPARRAKR</sequence>
<reference evidence="3 4" key="1">
    <citation type="submission" date="2023-05" db="EMBL/GenBank/DDBJ databases">
        <title>Sedimentitalea sp. nov. JM2-8.</title>
        <authorList>
            <person name="Huang J."/>
        </authorList>
    </citation>
    <scope>NUCLEOTIDE SEQUENCE [LARGE SCALE GENOMIC DNA]</scope>
    <source>
        <strain evidence="3 4">JM2-8</strain>
    </source>
</reference>
<dbReference type="EMBL" id="JASNJE010000004">
    <property type="protein sequence ID" value="MDK3072477.1"/>
    <property type="molecule type" value="Genomic_DNA"/>
</dbReference>
<comment type="caution">
    <text evidence="3">The sequence shown here is derived from an EMBL/GenBank/DDBJ whole genome shotgun (WGS) entry which is preliminary data.</text>
</comment>
<protein>
    <recommendedName>
        <fullName evidence="2">RNase NYN domain-containing protein</fullName>
    </recommendedName>
</protein>
<evidence type="ECO:0000256" key="1">
    <source>
        <dbReference type="SAM" id="Phobius"/>
    </source>
</evidence>
<organism evidence="3 4">
    <name type="scientific">Sedimentitalea xiamensis</name>
    <dbReference type="NCBI Taxonomy" id="3050037"/>
    <lineage>
        <taxon>Bacteria</taxon>
        <taxon>Pseudomonadati</taxon>
        <taxon>Pseudomonadota</taxon>
        <taxon>Alphaproteobacteria</taxon>
        <taxon>Rhodobacterales</taxon>
        <taxon>Paracoccaceae</taxon>
        <taxon>Sedimentitalea</taxon>
    </lineage>
</organism>
<evidence type="ECO:0000313" key="3">
    <source>
        <dbReference type="EMBL" id="MDK3072477.1"/>
    </source>
</evidence>
<dbReference type="Gene3D" id="3.40.50.11980">
    <property type="match status" value="1"/>
</dbReference>
<evidence type="ECO:0000313" key="4">
    <source>
        <dbReference type="Proteomes" id="UP001227126"/>
    </source>
</evidence>
<dbReference type="Proteomes" id="UP001227126">
    <property type="component" value="Unassembled WGS sequence"/>
</dbReference>
<feature type="transmembrane region" description="Helical" evidence="1">
    <location>
        <begin position="28"/>
        <end position="47"/>
    </location>
</feature>
<keyword evidence="1" id="KW-1133">Transmembrane helix</keyword>
<feature type="domain" description="RNase NYN" evidence="2">
    <location>
        <begin position="61"/>
        <end position="170"/>
    </location>
</feature>
<proteinExistence type="predicted"/>
<name>A0ABT7FBJ0_9RHOB</name>
<accession>A0ABT7FBJ0</accession>
<dbReference type="InterPro" id="IPR021869">
    <property type="entry name" value="RNase_Zc3h12_NYN"/>
</dbReference>